<reference evidence="4" key="2">
    <citation type="submission" date="2015-01" db="EMBL/GenBank/DDBJ databases">
        <title>Evolutionary Origins and Diversification of the Mycorrhizal Mutualists.</title>
        <authorList>
            <consortium name="DOE Joint Genome Institute"/>
            <consortium name="Mycorrhizal Genomics Consortium"/>
            <person name="Kohler A."/>
            <person name="Kuo A."/>
            <person name="Nagy L.G."/>
            <person name="Floudas D."/>
            <person name="Copeland A."/>
            <person name="Barry K.W."/>
            <person name="Cichocki N."/>
            <person name="Veneault-Fourrey C."/>
            <person name="LaButti K."/>
            <person name="Lindquist E.A."/>
            <person name="Lipzen A."/>
            <person name="Lundell T."/>
            <person name="Morin E."/>
            <person name="Murat C."/>
            <person name="Riley R."/>
            <person name="Ohm R."/>
            <person name="Sun H."/>
            <person name="Tunlid A."/>
            <person name="Henrissat B."/>
            <person name="Grigoriev I.V."/>
            <person name="Hibbett D.S."/>
            <person name="Martin F."/>
        </authorList>
    </citation>
    <scope>NUCLEOTIDE SEQUENCE [LARGE SCALE GENOMIC DNA]</scope>
    <source>
        <strain evidence="4">Zn</strain>
    </source>
</reference>
<gene>
    <name evidence="3" type="ORF">OIDMADRAFT_160939</name>
</gene>
<dbReference type="Proteomes" id="UP000054321">
    <property type="component" value="Unassembled WGS sequence"/>
</dbReference>
<dbReference type="EMBL" id="KN832875">
    <property type="protein sequence ID" value="KIN01616.1"/>
    <property type="molecule type" value="Genomic_DNA"/>
</dbReference>
<dbReference type="PANTHER" id="PTHR43092">
    <property type="entry name" value="L-CYSTEINE DESULFHYDRASE"/>
    <property type="match status" value="1"/>
</dbReference>
<feature type="domain" description="Aminotransferase class V" evidence="2">
    <location>
        <begin position="77"/>
        <end position="265"/>
    </location>
</feature>
<dbReference type="InterPro" id="IPR015421">
    <property type="entry name" value="PyrdxlP-dep_Trfase_major"/>
</dbReference>
<sequence>MSLVKVNGCECKAGFGVQVEFGKEMRKKHFLFDDGYINLNQGSFGSHPRFVRDALRSFQDEAEAKPDNFIRYDYPDRLNEIRATLGKILNAATDELVIVPNATIGINTVLRNFSFRDGDKIVYLSTIYGAIEKTLQYLAESTPVTIIEFKITLPMSDDDLAEGFRAVLKEHGSSVRVALFDTIVSMPGVKLPYEKLTQICRENGVFSLVDGAHGIGQIPLDLSAFQPDFLVTNCHKWLFVPRTASVFYVPFRNQHMMRSTLPTSHGFVPLEVKGKRKIFNPLPPSKSNNVFVSQFEYTGTIDNAPPLCIPAALKFRDEVCGGEERIRAYRFELAEKGEQKIAEILGTESLAVSKASRIGFANIWLPLQAETAGEQPAEGLIPIEDISAVTNFLTEELLEKYNCYIAILFYRGGWIARFSAEIYLDLDDFIYGAEALKELCERAKQLDYKS</sequence>
<name>A0A0C3H0C2_OIDMZ</name>
<dbReference type="InParanoid" id="A0A0C3H0C2"/>
<dbReference type="InterPro" id="IPR015424">
    <property type="entry name" value="PyrdxlP-dep_Trfase"/>
</dbReference>
<dbReference type="HOGENOM" id="CLU_003433_3_0_1"/>
<dbReference type="Pfam" id="PF00266">
    <property type="entry name" value="Aminotran_5"/>
    <property type="match status" value="1"/>
</dbReference>
<dbReference type="Gene3D" id="3.40.640.10">
    <property type="entry name" value="Type I PLP-dependent aspartate aminotransferase-like (Major domain)"/>
    <property type="match status" value="1"/>
</dbReference>
<protein>
    <recommendedName>
        <fullName evidence="2">Aminotransferase class V domain-containing protein</fullName>
    </recommendedName>
</protein>
<evidence type="ECO:0000313" key="4">
    <source>
        <dbReference type="Proteomes" id="UP000054321"/>
    </source>
</evidence>
<dbReference type="PANTHER" id="PTHR43092:SF2">
    <property type="entry name" value="HERCYNYLCYSTEINE SULFOXIDE LYASE"/>
    <property type="match status" value="1"/>
</dbReference>
<proteinExistence type="predicted"/>
<dbReference type="InterPro" id="IPR000192">
    <property type="entry name" value="Aminotrans_V_dom"/>
</dbReference>
<dbReference type="STRING" id="913774.A0A0C3H0C2"/>
<dbReference type="AlphaFoldDB" id="A0A0C3H0C2"/>
<accession>A0A0C3H0C2</accession>
<keyword evidence="1" id="KW-0663">Pyridoxal phosphate</keyword>
<evidence type="ECO:0000259" key="2">
    <source>
        <dbReference type="Pfam" id="PF00266"/>
    </source>
</evidence>
<evidence type="ECO:0000256" key="1">
    <source>
        <dbReference type="ARBA" id="ARBA00022898"/>
    </source>
</evidence>
<keyword evidence="4" id="KW-1185">Reference proteome</keyword>
<reference evidence="3 4" key="1">
    <citation type="submission" date="2014-04" db="EMBL/GenBank/DDBJ databases">
        <authorList>
            <consortium name="DOE Joint Genome Institute"/>
            <person name="Kuo A."/>
            <person name="Martino E."/>
            <person name="Perotto S."/>
            <person name="Kohler A."/>
            <person name="Nagy L.G."/>
            <person name="Floudas D."/>
            <person name="Copeland A."/>
            <person name="Barry K.W."/>
            <person name="Cichocki N."/>
            <person name="Veneault-Fourrey C."/>
            <person name="LaButti K."/>
            <person name="Lindquist E.A."/>
            <person name="Lipzen A."/>
            <person name="Lundell T."/>
            <person name="Morin E."/>
            <person name="Murat C."/>
            <person name="Sun H."/>
            <person name="Tunlid A."/>
            <person name="Henrissat B."/>
            <person name="Grigoriev I.V."/>
            <person name="Hibbett D.S."/>
            <person name="Martin F."/>
            <person name="Nordberg H.P."/>
            <person name="Cantor M.N."/>
            <person name="Hua S.X."/>
        </authorList>
    </citation>
    <scope>NUCLEOTIDE SEQUENCE [LARGE SCALE GENOMIC DNA]</scope>
    <source>
        <strain evidence="3 4">Zn</strain>
    </source>
</reference>
<organism evidence="3 4">
    <name type="scientific">Oidiodendron maius (strain Zn)</name>
    <dbReference type="NCBI Taxonomy" id="913774"/>
    <lineage>
        <taxon>Eukaryota</taxon>
        <taxon>Fungi</taxon>
        <taxon>Dikarya</taxon>
        <taxon>Ascomycota</taxon>
        <taxon>Pezizomycotina</taxon>
        <taxon>Leotiomycetes</taxon>
        <taxon>Leotiomycetes incertae sedis</taxon>
        <taxon>Myxotrichaceae</taxon>
        <taxon>Oidiodendron</taxon>
    </lineage>
</organism>
<dbReference type="SUPFAM" id="SSF53383">
    <property type="entry name" value="PLP-dependent transferases"/>
    <property type="match status" value="1"/>
</dbReference>
<evidence type="ECO:0000313" key="3">
    <source>
        <dbReference type="EMBL" id="KIN01616.1"/>
    </source>
</evidence>
<dbReference type="OrthoDB" id="5978656at2759"/>